<dbReference type="Pfam" id="PF05013">
    <property type="entry name" value="FGase"/>
    <property type="match status" value="1"/>
</dbReference>
<dbReference type="EMBL" id="CANL01000005">
    <property type="protein sequence ID" value="CCM62762.1"/>
    <property type="molecule type" value="Genomic_DNA"/>
</dbReference>
<dbReference type="SUPFAM" id="SSF53187">
    <property type="entry name" value="Zn-dependent exopeptidases"/>
    <property type="match status" value="1"/>
</dbReference>
<dbReference type="STRING" id="1229780.BN381_130320"/>
<proteinExistence type="predicted"/>
<comment type="caution">
    <text evidence="2">The sequence shown here is derived from an EMBL/GenBank/DDBJ whole genome shotgun (WGS) entry which is preliminary data.</text>
</comment>
<protein>
    <submittedName>
        <fullName evidence="2">Putative N-formylglutamate deformylase domain protein</fullName>
    </submittedName>
</protein>
<dbReference type="AlphaFoldDB" id="R4Z2D2"/>
<accession>R4Z2D2</accession>
<reference evidence="2 3" key="1">
    <citation type="journal article" date="2013" name="ISME J.">
        <title>Metabolic model for the filamentous 'Candidatus Microthrix parvicella' based on genomic and metagenomic analyses.</title>
        <authorList>
            <person name="Jon McIlroy S."/>
            <person name="Kristiansen R."/>
            <person name="Albertsen M."/>
            <person name="Michael Karst S."/>
            <person name="Rossetti S."/>
            <person name="Lund Nielsen J."/>
            <person name="Tandoi V."/>
            <person name="James Seviour R."/>
            <person name="Nielsen P.H."/>
        </authorList>
    </citation>
    <scope>NUCLEOTIDE SEQUENCE [LARGE SCALE GENOMIC DNA]</scope>
    <source>
        <strain evidence="2 3">RN1</strain>
    </source>
</reference>
<gene>
    <name evidence="2" type="ORF">BN381_130320</name>
</gene>
<sequence>MAGGGPELIVPTSPSVGIVATIPHGGRSVPPPFDTAMAVEPITLWSDWFTRELYEFLPRFGVTVVRTSLSRFVADPNRDPTTGHGRFWNSVVPASDWEGMALYRRPLTRVEVADRVAAAHTPFHRLLDHAIEAVLAQHGRVLVLDLHSFGMDLDVDVDLGNQRGGSASAEVTGAVGSAFESHGFKVGYNHRFPGGWTVGRVGRMSGVDAVQVELNQRRYLNPVQAGDPARVPDQGGDNFADAAHRLECVIADVTRPWRTLHPTSVRRRAEAPDDSRGGACRPR</sequence>
<dbReference type="eggNOG" id="COG3741">
    <property type="taxonomic scope" value="Bacteria"/>
</dbReference>
<keyword evidence="3" id="KW-1185">Reference proteome</keyword>
<organism evidence="2 3">
    <name type="scientific">Candidatus Neomicrothrix parvicella RN1</name>
    <dbReference type="NCBI Taxonomy" id="1229780"/>
    <lineage>
        <taxon>Bacteria</taxon>
        <taxon>Bacillati</taxon>
        <taxon>Actinomycetota</taxon>
        <taxon>Acidimicrobiia</taxon>
        <taxon>Acidimicrobiales</taxon>
        <taxon>Microthrixaceae</taxon>
        <taxon>Candidatus Neomicrothrix</taxon>
    </lineage>
</organism>
<dbReference type="Gene3D" id="3.40.630.40">
    <property type="entry name" value="Zn-dependent exopeptidases"/>
    <property type="match status" value="1"/>
</dbReference>
<dbReference type="Proteomes" id="UP000018291">
    <property type="component" value="Unassembled WGS sequence"/>
</dbReference>
<feature type="region of interest" description="Disordered" evidence="1">
    <location>
        <begin position="263"/>
        <end position="283"/>
    </location>
</feature>
<feature type="compositionally biased region" description="Basic and acidic residues" evidence="1">
    <location>
        <begin position="267"/>
        <end position="276"/>
    </location>
</feature>
<name>R4Z2D2_9ACTN</name>
<dbReference type="InterPro" id="IPR007709">
    <property type="entry name" value="N-FG_amidohydro"/>
</dbReference>
<evidence type="ECO:0000256" key="1">
    <source>
        <dbReference type="SAM" id="MobiDB-lite"/>
    </source>
</evidence>
<evidence type="ECO:0000313" key="3">
    <source>
        <dbReference type="Proteomes" id="UP000018291"/>
    </source>
</evidence>
<dbReference type="HOGENOM" id="CLU_069318_2_1_11"/>
<evidence type="ECO:0000313" key="2">
    <source>
        <dbReference type="EMBL" id="CCM62762.1"/>
    </source>
</evidence>